<gene>
    <name evidence="4" type="ORF">SAMN04490198_4640</name>
</gene>
<dbReference type="EMBL" id="FNUA01000002">
    <property type="protein sequence ID" value="SEF04443.1"/>
    <property type="molecule type" value="Genomic_DNA"/>
</dbReference>
<reference evidence="4 5" key="1">
    <citation type="submission" date="2016-10" db="EMBL/GenBank/DDBJ databases">
        <authorList>
            <person name="de Groot N.N."/>
        </authorList>
    </citation>
    <scope>NUCLEOTIDE SEQUENCE [LARGE SCALE GENOMIC DNA]</scope>
    <source>
        <strain evidence="4 5">BS3265</strain>
    </source>
</reference>
<proteinExistence type="predicted"/>
<protein>
    <recommendedName>
        <fullName evidence="3">Dermonecrotic toxin N-terminal domain-containing protein</fullName>
    </recommendedName>
</protein>
<feature type="coiled-coil region" evidence="1">
    <location>
        <begin position="1475"/>
        <end position="1502"/>
    </location>
</feature>
<evidence type="ECO:0000256" key="1">
    <source>
        <dbReference type="SAM" id="Coils"/>
    </source>
</evidence>
<organism evidence="4 5">
    <name type="scientific">Pseudomonas palleroniana</name>
    <dbReference type="NCBI Taxonomy" id="191390"/>
    <lineage>
        <taxon>Bacteria</taxon>
        <taxon>Pseudomonadati</taxon>
        <taxon>Pseudomonadota</taxon>
        <taxon>Gammaproteobacteria</taxon>
        <taxon>Pseudomonadales</taxon>
        <taxon>Pseudomonadaceae</taxon>
        <taxon>Pseudomonas</taxon>
    </lineage>
</organism>
<evidence type="ECO:0000313" key="5">
    <source>
        <dbReference type="Proteomes" id="UP000199129"/>
    </source>
</evidence>
<evidence type="ECO:0000256" key="2">
    <source>
        <dbReference type="SAM" id="MobiDB-lite"/>
    </source>
</evidence>
<feature type="region of interest" description="Disordered" evidence="2">
    <location>
        <begin position="885"/>
        <end position="913"/>
    </location>
</feature>
<dbReference type="InterPro" id="IPR046673">
    <property type="entry name" value="ToxA_N"/>
</dbReference>
<dbReference type="Pfam" id="PF20178">
    <property type="entry name" value="ToxA_N"/>
    <property type="match status" value="1"/>
</dbReference>
<dbReference type="Proteomes" id="UP000199129">
    <property type="component" value="Unassembled WGS sequence"/>
</dbReference>
<feature type="region of interest" description="Disordered" evidence="2">
    <location>
        <begin position="831"/>
        <end position="857"/>
    </location>
</feature>
<keyword evidence="1" id="KW-0175">Coiled coil</keyword>
<sequence length="1644" mass="182441">MPSINARPHLFSVSLPMAPLPPADEPAAAVAPLSTPPRPIRSIQPPLGLQGRLKENAQGVPAADTPASVVANQFATRPTLRSVVAAQLDSLLNQRYPTLSFNSANTALAVPISTDPLQYTLTPLLDLALEHMASGGELALPEGAKWVSRDTATTLKVVDASGNRATPLDTYSMELAIRSLRPNLKAAYADALSHYWGQDAFAGTSRWRWLSDTLKDTLRIAGLQQPGLSATQRETLDQITGYPDLSERNSRYGESAARAFIVDTTLEQAGITATHSDPSLLITRNIGGETLVLHATAAGKVTPYASLEAFTQAWEHQLNQSFKFDRLTWKRREPDGNIFDTQAAVMLDRQLQNLDAIQLPANSRAGDLEQLFSQASDTAMWFNNTASTRPRDLPGWLTQATDAERFAYQRQALELASSVQRNQGRTFLTDIPDIRTYAEQQLNAHLASKGYAAKDLEVTFKVPVGDLGSGYIEPVKMSLVDMALENLAGLPAGAMDVRLRGQLIKDPELPQMLKDLITTIDIGKRYPALLNQHLLSDTDEARARAKLFIEQVPLQLTLQALELKLKGEAGITETGYRLVEAVTRPGTGPREVDGQSITLRPLAFVRKPGATPDVVANMFLIEPQNPAYGPHLLYRPQLSPVLQEFASRDALLAAIQAPGPLQQSVLAWLPSDKVRAIYGNGGFKTPHIARYGVFNEFDAPATPAPTSLAIDGYGACEKLRKDLRDGKLMQHLFTTNTQSLVTLAQGQSTSDIQSRWASYKELGWLLFNTLLPVLRGPGAMAGWLLQLASVENDIRQASDPKNSDPAGAMVDLLVNVATLLSHATPVRPPERAVGNVPFNQRPEVSSPLRRPAGDTSQVPRVVVEPDAAPVAKGLLTHDQPFDFSFSSPRDLSPSQRAHIQSFSVPKPTGTTTPIQSGARAGLYLVDGKLHACIENHWYRVARDLDGPFVINEQNRTLTGPPLTRDAKGQWQFDTRPKLRGGMPRASERMKATLDRNIELSDAMLRRYAEQVASMQPLVGAIETSDMRLNETDEALRKSNKTLRTLWGLVNSGERGAGFAQQYQQELRKNKDLSTLMRMRFEDDQKNANAMLAHRRIAIQALSSDNPAMNFNLFREKRGDQYKAIAATLLSRTIDHVYVNDQFTHAKSGEPLAKLIERTQRNEPGAYADLIENMADHVERLGRQIEAAQAYNQVLNEWKNDCPGNKKLAEAFIKEFPQPPANQVFTATMERLSALRELSLDRTIDPRSPEEAFFRDRFNQADLNAAANSHIELQQHEGYTGEERIAVLSNLIEKYQAEFNNAHALQETGPDSVRVFYGKRYLECLQEVITQAQVELADLMREEQHLPPVAPRRDDRARKSLNKKVFKTRDKQTLVGTLRDTQPGQDIPIIDVLDSRTGQPLSSYSWHSTEGDWVQIVSAEPVSSPSVPSPKPLSASIGTARKLMGEQAGIERSIQFQKKKLDDPARRETVNPRDWSDMLEAQADQLEQVAQDAQANHGAASETKALVETWKNAAKAMRERAIMHRCDGYLRQLPRAENIDYLWTHGRVDISLVTRGKKLKGADFLTEYAVREKNSTNVLWYAHFHYPNTTTARNTYSAAHLKLPEQRYMTQKDLVENAGRNNQPLNSIVRAKIEPPLDQKLFLKL</sequence>
<evidence type="ECO:0000259" key="3">
    <source>
        <dbReference type="Pfam" id="PF20178"/>
    </source>
</evidence>
<evidence type="ECO:0000313" key="4">
    <source>
        <dbReference type="EMBL" id="SEF04443.1"/>
    </source>
</evidence>
<feature type="domain" description="Dermonecrotic toxin N-terminal" evidence="3">
    <location>
        <begin position="430"/>
        <end position="655"/>
    </location>
</feature>
<accession>A0A1H5NS97</accession>
<name>A0A1H5NS97_9PSED</name>
<dbReference type="RefSeq" id="WP_235863256.1">
    <property type="nucleotide sequence ID" value="NZ_FNUA01000002.1"/>
</dbReference>